<evidence type="ECO:0000313" key="3">
    <source>
        <dbReference type="Proteomes" id="UP000001299"/>
    </source>
</evidence>
<keyword evidence="1" id="KW-0812">Transmembrane</keyword>
<feature type="transmembrane region" description="Helical" evidence="1">
    <location>
        <begin position="20"/>
        <end position="45"/>
    </location>
</feature>
<keyword evidence="3" id="KW-1185">Reference proteome</keyword>
<reference evidence="2 3" key="1">
    <citation type="journal article" date="2010" name="PLoS ONE">
        <title>The glycobiome of the rumen bacterium Butyrivibrio proteoclasticus B316(T) highlights adaptation to a polysaccharide-rich environment.</title>
        <authorList>
            <person name="Kelly W.J."/>
            <person name="Leahy S.C."/>
            <person name="Altermann E."/>
            <person name="Yeoman C.J."/>
            <person name="Dunne J.C."/>
            <person name="Kong Z."/>
            <person name="Pacheco D.M."/>
            <person name="Li D."/>
            <person name="Noel S.J."/>
            <person name="Moon C.D."/>
            <person name="Cookson A.L."/>
            <person name="Attwood G.T."/>
        </authorList>
    </citation>
    <scope>NUCLEOTIDE SEQUENCE [LARGE SCALE GENOMIC DNA]</scope>
    <source>
        <strain evidence="3">ATCC 51982 / DSM 14932 / B316</strain>
    </source>
</reference>
<evidence type="ECO:0000256" key="1">
    <source>
        <dbReference type="SAM" id="Phobius"/>
    </source>
</evidence>
<dbReference type="eggNOG" id="COG4828">
    <property type="taxonomic scope" value="Bacteria"/>
</dbReference>
<protein>
    <recommendedName>
        <fullName evidence="4">DUF1622 domain-containing protein</fullName>
    </recommendedName>
</protein>
<dbReference type="Proteomes" id="UP000001299">
    <property type="component" value="Chromosome 1"/>
</dbReference>
<feature type="transmembrane region" description="Helical" evidence="1">
    <location>
        <begin position="87"/>
        <end position="107"/>
    </location>
</feature>
<dbReference type="STRING" id="515622.bpr_I1061"/>
<proteinExistence type="predicted"/>
<evidence type="ECO:0008006" key="4">
    <source>
        <dbReference type="Google" id="ProtNLM"/>
    </source>
</evidence>
<gene>
    <name evidence="2" type="ordered locus">bpr_I1061</name>
</gene>
<dbReference type="PANTHER" id="PTHR38468">
    <property type="entry name" value="SLL0939 PROTEIN"/>
    <property type="match status" value="1"/>
</dbReference>
<evidence type="ECO:0000313" key="2">
    <source>
        <dbReference type="EMBL" id="ADL33802.1"/>
    </source>
</evidence>
<dbReference type="KEGG" id="bpb:bpr_I1061"/>
<dbReference type="InterPro" id="IPR012427">
    <property type="entry name" value="DUF1622"/>
</dbReference>
<sequence>MHLLIWRESMEAVYQSAESILRYVVEFSTLLLELFGICILVFTAIKSFIYWLKKDESIRLGLAQGIALALEFKLGGEVLRTVVVRDWAELGILGAIITLRAALTFLIHWEIKNEKKALEPKI</sequence>
<dbReference type="Pfam" id="PF07784">
    <property type="entry name" value="DUF1622"/>
    <property type="match status" value="1"/>
</dbReference>
<dbReference type="EMBL" id="CP001810">
    <property type="protein sequence ID" value="ADL33802.1"/>
    <property type="molecule type" value="Genomic_DNA"/>
</dbReference>
<dbReference type="AlphaFoldDB" id="E0S1X7"/>
<organism evidence="2 3">
    <name type="scientific">Butyrivibrio proteoclasticus (strain ATCC 51982 / DSM 14932 / B316)</name>
    <name type="common">Clostridium proteoclasticum</name>
    <dbReference type="NCBI Taxonomy" id="515622"/>
    <lineage>
        <taxon>Bacteria</taxon>
        <taxon>Bacillati</taxon>
        <taxon>Bacillota</taxon>
        <taxon>Clostridia</taxon>
        <taxon>Lachnospirales</taxon>
        <taxon>Lachnospiraceae</taxon>
        <taxon>Butyrivibrio</taxon>
    </lineage>
</organism>
<accession>E0S1X7</accession>
<name>E0S1X7_BUTPB</name>
<keyword evidence="1" id="KW-0472">Membrane</keyword>
<dbReference type="HOGENOM" id="CLU_136765_2_0_9"/>
<dbReference type="PANTHER" id="PTHR38468:SF1">
    <property type="entry name" value="SLL0939 PROTEIN"/>
    <property type="match status" value="1"/>
</dbReference>
<keyword evidence="1" id="KW-1133">Transmembrane helix</keyword>